<evidence type="ECO:0000256" key="4">
    <source>
        <dbReference type="ARBA" id="ARBA00023242"/>
    </source>
</evidence>
<dbReference type="InterPro" id="IPR003441">
    <property type="entry name" value="NAC-dom"/>
</dbReference>
<keyword evidence="4" id="KW-0539">Nucleus</keyword>
<name>A0A0D3HTQ2_9ORYZ</name>
<evidence type="ECO:0000256" key="2">
    <source>
        <dbReference type="ARBA" id="ARBA00023125"/>
    </source>
</evidence>
<keyword evidence="1" id="KW-0805">Transcription regulation</keyword>
<feature type="domain" description="NAC" evidence="6">
    <location>
        <begin position="9"/>
        <end position="151"/>
    </location>
</feature>
<feature type="compositionally biased region" description="Pro residues" evidence="5">
    <location>
        <begin position="333"/>
        <end position="347"/>
    </location>
</feature>
<feature type="region of interest" description="Disordered" evidence="5">
    <location>
        <begin position="307"/>
        <end position="395"/>
    </location>
</feature>
<protein>
    <recommendedName>
        <fullName evidence="6">NAC domain-containing protein</fullName>
    </recommendedName>
</protein>
<dbReference type="InterPro" id="IPR036093">
    <property type="entry name" value="NAC_dom_sf"/>
</dbReference>
<accession>A0A0D3HTQ2</accession>
<dbReference type="AlphaFoldDB" id="A0A0D3HTQ2"/>
<evidence type="ECO:0000256" key="5">
    <source>
        <dbReference type="SAM" id="MobiDB-lite"/>
    </source>
</evidence>
<keyword evidence="8" id="KW-1185">Reference proteome</keyword>
<evidence type="ECO:0000313" key="7">
    <source>
        <dbReference type="EnsemblPlants" id="OBART12G09720.1"/>
    </source>
</evidence>
<dbReference type="PaxDb" id="65489-OBART12G09720.1"/>
<dbReference type="SUPFAM" id="SSF101941">
    <property type="entry name" value="NAC domain"/>
    <property type="match status" value="1"/>
</dbReference>
<sequence>MATNLHLLLELGFRFNPSPEEVVTYYLPRLIAGHPPKDTESCIHRANVYGAEPRELAAQFAPVARSSNGDRFFLTECKRIKGKVSRVAGGGSWVSQTSKDIKNREGIKVGEAKNFRFKKDGTNTDWLMEEYHLCLRQASDLEPVLCRVYVSPRAAKDSAAHQESAALTPQEPALPLAHAPAPALIQEPAALPRQELAPAPPRLEAVITQQQATMKMGGSVPASKAARQSCVTASAPPPRRVAPQPAPPSLRTVPAAVAPPRQVPVITQQQAPPLKRPAPPVPSPPCAKKIRGPVSASPVARQSCVAASAPPPWCVPPPPRPAPPSRRVMAPLPTYPMDPFETPPSPHAPRHDPFEPPPSPDPPIQSYAIDPPIQSYAMDPFEQPPSPYAPHGVDDMDEFTRSLEAQLEEADGDEIAAATVAPPMAQNVAPDDDMDEFTRSLEAQLEEADGDDKIDDDEIDEEIFQIPLKD</sequence>
<reference evidence="7" key="1">
    <citation type="journal article" date="2009" name="Rice">
        <title>De Novo Next Generation Sequencing of Plant Genomes.</title>
        <authorList>
            <person name="Rounsley S."/>
            <person name="Marri P.R."/>
            <person name="Yu Y."/>
            <person name="He R."/>
            <person name="Sisneros N."/>
            <person name="Goicoechea J.L."/>
            <person name="Lee S.J."/>
            <person name="Angelova A."/>
            <person name="Kudrna D."/>
            <person name="Luo M."/>
            <person name="Affourtit J."/>
            <person name="Desany B."/>
            <person name="Knight J."/>
            <person name="Niazi F."/>
            <person name="Egholm M."/>
            <person name="Wing R.A."/>
        </authorList>
    </citation>
    <scope>NUCLEOTIDE SEQUENCE [LARGE SCALE GENOMIC DNA]</scope>
    <source>
        <strain evidence="7">cv. IRGC 105608</strain>
    </source>
</reference>
<dbReference type="PANTHER" id="PTHR31719:SF43">
    <property type="entry name" value="NAC TRANSCRIPTION FACTOR 56"/>
    <property type="match status" value="1"/>
</dbReference>
<keyword evidence="2" id="KW-0238">DNA-binding</keyword>
<evidence type="ECO:0000313" key="8">
    <source>
        <dbReference type="Proteomes" id="UP000026960"/>
    </source>
</evidence>
<dbReference type="Gene3D" id="2.170.150.80">
    <property type="entry name" value="NAC domain"/>
    <property type="match status" value="1"/>
</dbReference>
<feature type="compositionally biased region" description="Pro residues" evidence="5">
    <location>
        <begin position="309"/>
        <end position="324"/>
    </location>
</feature>
<dbReference type="PROSITE" id="PS51005">
    <property type="entry name" value="NAC"/>
    <property type="match status" value="1"/>
</dbReference>
<dbReference type="HOGENOM" id="CLU_049678_1_0_1"/>
<evidence type="ECO:0000256" key="1">
    <source>
        <dbReference type="ARBA" id="ARBA00023015"/>
    </source>
</evidence>
<dbReference type="Gramene" id="OBART12G09720.1">
    <property type="protein sequence ID" value="OBART12G09720.1"/>
    <property type="gene ID" value="OBART12G09720"/>
</dbReference>
<feature type="compositionally biased region" description="Pro residues" evidence="5">
    <location>
        <begin position="235"/>
        <end position="248"/>
    </location>
</feature>
<evidence type="ECO:0000256" key="3">
    <source>
        <dbReference type="ARBA" id="ARBA00023163"/>
    </source>
</evidence>
<reference evidence="7" key="2">
    <citation type="submission" date="2015-03" db="UniProtKB">
        <authorList>
            <consortium name="EnsemblPlants"/>
        </authorList>
    </citation>
    <scope>IDENTIFICATION</scope>
</reference>
<evidence type="ECO:0000259" key="6">
    <source>
        <dbReference type="PROSITE" id="PS51005"/>
    </source>
</evidence>
<organism evidence="7">
    <name type="scientific">Oryza barthii</name>
    <dbReference type="NCBI Taxonomy" id="65489"/>
    <lineage>
        <taxon>Eukaryota</taxon>
        <taxon>Viridiplantae</taxon>
        <taxon>Streptophyta</taxon>
        <taxon>Embryophyta</taxon>
        <taxon>Tracheophyta</taxon>
        <taxon>Spermatophyta</taxon>
        <taxon>Magnoliopsida</taxon>
        <taxon>Liliopsida</taxon>
        <taxon>Poales</taxon>
        <taxon>Poaceae</taxon>
        <taxon>BOP clade</taxon>
        <taxon>Oryzoideae</taxon>
        <taxon>Oryzeae</taxon>
        <taxon>Oryzinae</taxon>
        <taxon>Oryza</taxon>
    </lineage>
</organism>
<proteinExistence type="predicted"/>
<dbReference type="eggNOG" id="ENOG502RRP6">
    <property type="taxonomic scope" value="Eukaryota"/>
</dbReference>
<dbReference type="EnsemblPlants" id="OBART12G09720.1">
    <property type="protein sequence ID" value="OBART12G09720.1"/>
    <property type="gene ID" value="OBART12G09720"/>
</dbReference>
<dbReference type="Proteomes" id="UP000026960">
    <property type="component" value="Chromosome 12"/>
</dbReference>
<dbReference type="GO" id="GO:0006355">
    <property type="term" value="P:regulation of DNA-templated transcription"/>
    <property type="evidence" value="ECO:0007669"/>
    <property type="project" value="InterPro"/>
</dbReference>
<feature type="region of interest" description="Disordered" evidence="5">
    <location>
        <begin position="221"/>
        <end position="249"/>
    </location>
</feature>
<dbReference type="Pfam" id="PF02365">
    <property type="entry name" value="NAM"/>
    <property type="match status" value="1"/>
</dbReference>
<keyword evidence="3" id="KW-0804">Transcription</keyword>
<dbReference type="GO" id="GO:0003677">
    <property type="term" value="F:DNA binding"/>
    <property type="evidence" value="ECO:0007669"/>
    <property type="project" value="UniProtKB-KW"/>
</dbReference>
<dbReference type="PANTHER" id="PTHR31719">
    <property type="entry name" value="NAC TRANSCRIPTION FACTOR 56"/>
    <property type="match status" value="1"/>
</dbReference>